<dbReference type="InterPro" id="IPR011034">
    <property type="entry name" value="Formyl_transferase-like_C_sf"/>
</dbReference>
<evidence type="ECO:0000256" key="5">
    <source>
        <dbReference type="HAMAP-Rule" id="MF_00527"/>
    </source>
</evidence>
<reference evidence="6 7" key="1">
    <citation type="submission" date="2018-12" db="EMBL/GenBank/DDBJ databases">
        <title>Rubrispira sanarue gen. nov., sp., nov., a member of the order Silvanigrellales, isolated from a brackish lake in Hamamatsu Japan.</title>
        <authorList>
            <person name="Maejima Y."/>
            <person name="Iino T."/>
            <person name="Muraguchi Y."/>
            <person name="Fukuda K."/>
            <person name="Nojiri H."/>
            <person name="Ohkuma M."/>
            <person name="Moriuchi R."/>
            <person name="Dohra H."/>
            <person name="Kimbara K."/>
            <person name="Shintani M."/>
        </authorList>
    </citation>
    <scope>NUCLEOTIDE SEQUENCE [LARGE SCALE GENOMIC DNA]</scope>
    <source>
        <strain evidence="6 7">RF1110005</strain>
    </source>
</reference>
<evidence type="ECO:0000256" key="1">
    <source>
        <dbReference type="ARBA" id="ARBA00009232"/>
    </source>
</evidence>
<dbReference type="Proteomes" id="UP000291236">
    <property type="component" value="Chromosome"/>
</dbReference>
<dbReference type="NCBIfam" id="TIGR00567">
    <property type="entry name" value="3mg"/>
    <property type="match status" value="1"/>
</dbReference>
<dbReference type="Gene3D" id="3.10.300.10">
    <property type="entry name" value="Methylpurine-DNA glycosylase (MPG)"/>
    <property type="match status" value="1"/>
</dbReference>
<dbReference type="InterPro" id="IPR036995">
    <property type="entry name" value="MPG_sf"/>
</dbReference>
<evidence type="ECO:0000313" key="6">
    <source>
        <dbReference type="EMBL" id="BBH54036.1"/>
    </source>
</evidence>
<dbReference type="HAMAP" id="MF_00527">
    <property type="entry name" value="3MGH"/>
    <property type="match status" value="1"/>
</dbReference>
<dbReference type="SUPFAM" id="SSF50486">
    <property type="entry name" value="FMT C-terminal domain-like"/>
    <property type="match status" value="1"/>
</dbReference>
<evidence type="ECO:0000256" key="2">
    <source>
        <dbReference type="ARBA" id="ARBA00022763"/>
    </source>
</evidence>
<proteinExistence type="inferred from homology"/>
<evidence type="ECO:0000313" key="7">
    <source>
        <dbReference type="Proteomes" id="UP000291236"/>
    </source>
</evidence>
<protein>
    <recommendedName>
        <fullName evidence="5">Putative 3-methyladenine DNA glycosylase</fullName>
        <ecNumber evidence="5">3.2.2.-</ecNumber>
    </recommendedName>
</protein>
<sequence>MNLADRNFFKQNATELAPKLLGMTLCHVNSKGLRKTGIIVETEAYMPDDPACHASRGKTKRTLPMFEEGGMSYVYLIYGMYYCFNIVSGEKDSGQAVLIRALEIPDHSHAKEAAGPGKLCRYLEITKEQNGILLAKENNLWLENSVKLQPFEIISAPRIGISAGKEKLWRFYIKNNNSVSKK</sequence>
<keyword evidence="7" id="KW-1185">Reference proteome</keyword>
<dbReference type="CDD" id="cd00540">
    <property type="entry name" value="AAG"/>
    <property type="match status" value="1"/>
</dbReference>
<dbReference type="FunFam" id="3.10.300.10:FF:000001">
    <property type="entry name" value="Putative 3-methyladenine DNA glycosylase"/>
    <property type="match status" value="1"/>
</dbReference>
<organism evidence="6 7">
    <name type="scientific">Fluviispira sanaruensis</name>
    <dbReference type="NCBI Taxonomy" id="2493639"/>
    <lineage>
        <taxon>Bacteria</taxon>
        <taxon>Pseudomonadati</taxon>
        <taxon>Bdellovibrionota</taxon>
        <taxon>Oligoflexia</taxon>
        <taxon>Silvanigrellales</taxon>
        <taxon>Silvanigrellaceae</taxon>
        <taxon>Fluviispira</taxon>
    </lineage>
</organism>
<keyword evidence="4 5" id="KW-0234">DNA repair</keyword>
<dbReference type="GO" id="GO:0003677">
    <property type="term" value="F:DNA binding"/>
    <property type="evidence" value="ECO:0007669"/>
    <property type="project" value="InterPro"/>
</dbReference>
<dbReference type="Pfam" id="PF02245">
    <property type="entry name" value="Pur_DNA_glyco"/>
    <property type="match status" value="1"/>
</dbReference>
<name>A0A4P2VL55_FLUSA</name>
<accession>A0A4P2VL55</accession>
<keyword evidence="3 5" id="KW-0378">Hydrolase</keyword>
<dbReference type="AlphaFoldDB" id="A0A4P2VL55"/>
<dbReference type="EC" id="3.2.2.-" evidence="5"/>
<dbReference type="GO" id="GO:0003905">
    <property type="term" value="F:alkylbase DNA N-glycosylase activity"/>
    <property type="evidence" value="ECO:0007669"/>
    <property type="project" value="InterPro"/>
</dbReference>
<gene>
    <name evidence="6" type="ORF">JCM31447_24930</name>
</gene>
<dbReference type="PANTHER" id="PTHR10429:SF0">
    <property type="entry name" value="DNA-3-METHYLADENINE GLYCOSYLASE"/>
    <property type="match status" value="1"/>
</dbReference>
<dbReference type="GO" id="GO:0006284">
    <property type="term" value="P:base-excision repair"/>
    <property type="evidence" value="ECO:0007669"/>
    <property type="project" value="InterPro"/>
</dbReference>
<keyword evidence="2 5" id="KW-0227">DNA damage</keyword>
<evidence type="ECO:0000256" key="4">
    <source>
        <dbReference type="ARBA" id="ARBA00023204"/>
    </source>
</evidence>
<dbReference type="OrthoDB" id="5291769at2"/>
<dbReference type="EMBL" id="AP019368">
    <property type="protein sequence ID" value="BBH54036.1"/>
    <property type="molecule type" value="Genomic_DNA"/>
</dbReference>
<dbReference type="InterPro" id="IPR003180">
    <property type="entry name" value="MPG"/>
</dbReference>
<comment type="similarity">
    <text evidence="1 5">Belongs to the DNA glycosylase MPG family.</text>
</comment>
<dbReference type="RefSeq" id="WP_130611051.1">
    <property type="nucleotide sequence ID" value="NZ_AP019368.1"/>
</dbReference>
<evidence type="ECO:0000256" key="3">
    <source>
        <dbReference type="ARBA" id="ARBA00022801"/>
    </source>
</evidence>
<dbReference type="PANTHER" id="PTHR10429">
    <property type="entry name" value="DNA-3-METHYLADENINE GLYCOSYLASE"/>
    <property type="match status" value="1"/>
</dbReference>
<dbReference type="KEGG" id="sbf:JCM31447_24930"/>